<dbReference type="Gene3D" id="1.10.260.40">
    <property type="entry name" value="lambda repressor-like DNA-binding domains"/>
    <property type="match status" value="1"/>
</dbReference>
<proteinExistence type="predicted"/>
<dbReference type="InterPro" id="IPR001387">
    <property type="entry name" value="Cro/C1-type_HTH"/>
</dbReference>
<name>A0ABS5NLH6_9BACI</name>
<comment type="caution">
    <text evidence="2">The sequence shown here is derived from an EMBL/GenBank/DDBJ whole genome shotgun (WGS) entry which is preliminary data.</text>
</comment>
<feature type="domain" description="HTH cro/C1-type" evidence="1">
    <location>
        <begin position="20"/>
        <end position="65"/>
    </location>
</feature>
<organism evidence="2 3">
    <name type="scientific">Cytobacillus citreus</name>
    <dbReference type="NCBI Taxonomy" id="2833586"/>
    <lineage>
        <taxon>Bacteria</taxon>
        <taxon>Bacillati</taxon>
        <taxon>Bacillota</taxon>
        <taxon>Bacilli</taxon>
        <taxon>Bacillales</taxon>
        <taxon>Bacillaceae</taxon>
        <taxon>Cytobacillus</taxon>
    </lineage>
</organism>
<dbReference type="InterPro" id="IPR010982">
    <property type="entry name" value="Lambda_DNA-bd_dom_sf"/>
</dbReference>
<dbReference type="Pfam" id="PF01381">
    <property type="entry name" value="HTH_3"/>
    <property type="match status" value="1"/>
</dbReference>
<dbReference type="Proteomes" id="UP000681027">
    <property type="component" value="Unassembled WGS sequence"/>
</dbReference>
<accession>A0ABS5NLH6</accession>
<evidence type="ECO:0000313" key="3">
    <source>
        <dbReference type="Proteomes" id="UP000681027"/>
    </source>
</evidence>
<keyword evidence="3" id="KW-1185">Reference proteome</keyword>
<sequence>MSISFGEFIAQHRKLSGFKSQRQLAEKSGVSSATISRIESEIQKPEVDTLKSLASHLTSTSFVELMVVCGYWDKEELLEDNLTVQESIETYVSAKDSSEEEFVEKIDLTDEDLLKQFDLRIDGRSLTKGEAKGIIAYVRSLRQM</sequence>
<dbReference type="EMBL" id="JAGYPM010000001">
    <property type="protein sequence ID" value="MBS4188670.1"/>
    <property type="molecule type" value="Genomic_DNA"/>
</dbReference>
<dbReference type="SUPFAM" id="SSF47413">
    <property type="entry name" value="lambda repressor-like DNA-binding domains"/>
    <property type="match status" value="1"/>
</dbReference>
<dbReference type="CDD" id="cd00093">
    <property type="entry name" value="HTH_XRE"/>
    <property type="match status" value="1"/>
</dbReference>
<evidence type="ECO:0000313" key="2">
    <source>
        <dbReference type="EMBL" id="MBS4188670.1"/>
    </source>
</evidence>
<reference evidence="2 3" key="1">
    <citation type="submission" date="2021-05" db="EMBL/GenBank/DDBJ databases">
        <title>Novel Bacillus species.</title>
        <authorList>
            <person name="Liu G."/>
        </authorList>
    </citation>
    <scope>NUCLEOTIDE SEQUENCE [LARGE SCALE GENOMIC DNA]</scope>
    <source>
        <strain evidence="2 3">FJAT-49705</strain>
    </source>
</reference>
<dbReference type="SMART" id="SM00530">
    <property type="entry name" value="HTH_XRE"/>
    <property type="match status" value="1"/>
</dbReference>
<evidence type="ECO:0000259" key="1">
    <source>
        <dbReference type="PROSITE" id="PS50943"/>
    </source>
</evidence>
<dbReference type="PROSITE" id="PS50943">
    <property type="entry name" value="HTH_CROC1"/>
    <property type="match status" value="1"/>
</dbReference>
<dbReference type="RefSeq" id="WP_213100193.1">
    <property type="nucleotide sequence ID" value="NZ_JAGYPM010000001.1"/>
</dbReference>
<protein>
    <submittedName>
        <fullName evidence="2">Helix-turn-helix transcriptional regulator</fullName>
    </submittedName>
</protein>
<gene>
    <name evidence="2" type="ORF">KHA94_00350</name>
</gene>